<protein>
    <submittedName>
        <fullName evidence="5">Phosphatases II</fullName>
    </submittedName>
</protein>
<name>A0A5C3L1X5_COPMA</name>
<proteinExistence type="inferred from homology"/>
<evidence type="ECO:0000259" key="3">
    <source>
        <dbReference type="PROSITE" id="PS50055"/>
    </source>
</evidence>
<feature type="domain" description="Tyrosine-protein phosphatase" evidence="3">
    <location>
        <begin position="33"/>
        <end position="407"/>
    </location>
</feature>
<comment type="similarity">
    <text evidence="1">Belongs to the protein-tyrosine phosphatase family. Non-receptor class subfamily.</text>
</comment>
<dbReference type="InterPro" id="IPR003595">
    <property type="entry name" value="Tyr_Pase_cat"/>
</dbReference>
<feature type="compositionally biased region" description="Basic and acidic residues" evidence="2">
    <location>
        <begin position="9"/>
        <end position="18"/>
    </location>
</feature>
<evidence type="ECO:0000313" key="6">
    <source>
        <dbReference type="Proteomes" id="UP000307440"/>
    </source>
</evidence>
<reference evidence="5 6" key="1">
    <citation type="journal article" date="2019" name="Nat. Ecol. Evol.">
        <title>Megaphylogeny resolves global patterns of mushroom evolution.</title>
        <authorList>
            <person name="Varga T."/>
            <person name="Krizsan K."/>
            <person name="Foldi C."/>
            <person name="Dima B."/>
            <person name="Sanchez-Garcia M."/>
            <person name="Sanchez-Ramirez S."/>
            <person name="Szollosi G.J."/>
            <person name="Szarkandi J.G."/>
            <person name="Papp V."/>
            <person name="Albert L."/>
            <person name="Andreopoulos W."/>
            <person name="Angelini C."/>
            <person name="Antonin V."/>
            <person name="Barry K.W."/>
            <person name="Bougher N.L."/>
            <person name="Buchanan P."/>
            <person name="Buyck B."/>
            <person name="Bense V."/>
            <person name="Catcheside P."/>
            <person name="Chovatia M."/>
            <person name="Cooper J."/>
            <person name="Damon W."/>
            <person name="Desjardin D."/>
            <person name="Finy P."/>
            <person name="Geml J."/>
            <person name="Haridas S."/>
            <person name="Hughes K."/>
            <person name="Justo A."/>
            <person name="Karasinski D."/>
            <person name="Kautmanova I."/>
            <person name="Kiss B."/>
            <person name="Kocsube S."/>
            <person name="Kotiranta H."/>
            <person name="LaButti K.M."/>
            <person name="Lechner B.E."/>
            <person name="Liimatainen K."/>
            <person name="Lipzen A."/>
            <person name="Lukacs Z."/>
            <person name="Mihaltcheva S."/>
            <person name="Morgado L.N."/>
            <person name="Niskanen T."/>
            <person name="Noordeloos M.E."/>
            <person name="Ohm R.A."/>
            <person name="Ortiz-Santana B."/>
            <person name="Ovrebo C."/>
            <person name="Racz N."/>
            <person name="Riley R."/>
            <person name="Savchenko A."/>
            <person name="Shiryaev A."/>
            <person name="Soop K."/>
            <person name="Spirin V."/>
            <person name="Szebenyi C."/>
            <person name="Tomsovsky M."/>
            <person name="Tulloss R.E."/>
            <person name="Uehling J."/>
            <person name="Grigoriev I.V."/>
            <person name="Vagvolgyi C."/>
            <person name="Papp T."/>
            <person name="Martin F.M."/>
            <person name="Miettinen O."/>
            <person name="Hibbett D.S."/>
            <person name="Nagy L.G."/>
        </authorList>
    </citation>
    <scope>NUCLEOTIDE SEQUENCE [LARGE SCALE GENOMIC DNA]</scope>
    <source>
        <strain evidence="5 6">CBS 121175</strain>
    </source>
</reference>
<evidence type="ECO:0000313" key="5">
    <source>
        <dbReference type="EMBL" id="TFK26678.1"/>
    </source>
</evidence>
<evidence type="ECO:0000259" key="4">
    <source>
        <dbReference type="PROSITE" id="PS50056"/>
    </source>
</evidence>
<evidence type="ECO:0000256" key="2">
    <source>
        <dbReference type="SAM" id="MobiDB-lite"/>
    </source>
</evidence>
<dbReference type="STRING" id="230819.A0A5C3L1X5"/>
<dbReference type="AlphaFoldDB" id="A0A5C3L1X5"/>
<dbReference type="SMART" id="SM00404">
    <property type="entry name" value="PTPc_motif"/>
    <property type="match status" value="1"/>
</dbReference>
<dbReference type="GO" id="GO:0004725">
    <property type="term" value="F:protein tyrosine phosphatase activity"/>
    <property type="evidence" value="ECO:0007669"/>
    <property type="project" value="InterPro"/>
</dbReference>
<dbReference type="OrthoDB" id="10253954at2759"/>
<feature type="compositionally biased region" description="Low complexity" evidence="2">
    <location>
        <begin position="19"/>
        <end position="31"/>
    </location>
</feature>
<dbReference type="PRINTS" id="PR00700">
    <property type="entry name" value="PRTYPHPHTASE"/>
</dbReference>
<feature type="region of interest" description="Disordered" evidence="2">
    <location>
        <begin position="1"/>
        <end position="37"/>
    </location>
</feature>
<dbReference type="PROSITE" id="PS50055">
    <property type="entry name" value="TYR_PHOSPHATASE_PTP"/>
    <property type="match status" value="1"/>
</dbReference>
<dbReference type="InterPro" id="IPR029021">
    <property type="entry name" value="Prot-tyrosine_phosphatase-like"/>
</dbReference>
<accession>A0A5C3L1X5</accession>
<dbReference type="InterPro" id="IPR050348">
    <property type="entry name" value="Protein-Tyr_Phosphatase"/>
</dbReference>
<dbReference type="PANTHER" id="PTHR19134">
    <property type="entry name" value="RECEPTOR-TYPE TYROSINE-PROTEIN PHOSPHATASE"/>
    <property type="match status" value="1"/>
</dbReference>
<gene>
    <name evidence="5" type="ORF">FA15DRAFT_679447</name>
</gene>
<sequence>MSLSSAIGVEEKREESRNSARNASRGSSKSKILSKAFRPTGAPAEQVEYYSVKVGSSKRNNHLNRYHNLEAYDRTRVIVTADGSTQNVQQNDAIRGGYLNASWVLEKYGHKWWIATQAPLPQTAHSFLGLLLQPVTPPGLLSSTSASTPTSPTTRVRTVVQLTQNVESGRTKAHAYFPNTVGKSLIVPAENGWQASPFKVTLLRQETVQEACCLRSTVAIVPIGHPPPLNIDTYEDAEFDENGDGQSGTEFGEQLDKRVIFTHLLYTSWPDHGVPEEQDRASLISFIQLADRLNRDTSLVTSPLQPHSVQPNLNPDPPIIVGCSAGVGRTGTFIALSSLLRSFGILPPPAHPGNPSPALEHSPLGPLPEEMKDDCVAHEIDSLREQRQRMVERPEQAILIYEMLMDVFTYQP</sequence>
<feature type="domain" description="Tyrosine specific protein phosphatases" evidence="4">
    <location>
        <begin position="284"/>
        <end position="398"/>
    </location>
</feature>
<dbReference type="PROSITE" id="PS50056">
    <property type="entry name" value="TYR_PHOSPHATASE_2"/>
    <property type="match status" value="1"/>
</dbReference>
<dbReference type="PANTHER" id="PTHR19134:SF449">
    <property type="entry name" value="TYROSINE-PROTEIN PHOSPHATASE 1"/>
    <property type="match status" value="1"/>
</dbReference>
<dbReference type="CDD" id="cd00047">
    <property type="entry name" value="PTPc"/>
    <property type="match status" value="1"/>
</dbReference>
<dbReference type="SMART" id="SM00194">
    <property type="entry name" value="PTPc"/>
    <property type="match status" value="1"/>
</dbReference>
<dbReference type="Pfam" id="PF00102">
    <property type="entry name" value="Y_phosphatase"/>
    <property type="match status" value="2"/>
</dbReference>
<dbReference type="InterPro" id="IPR000242">
    <property type="entry name" value="PTP_cat"/>
</dbReference>
<evidence type="ECO:0000256" key="1">
    <source>
        <dbReference type="ARBA" id="ARBA00009649"/>
    </source>
</evidence>
<organism evidence="5 6">
    <name type="scientific">Coprinopsis marcescibilis</name>
    <name type="common">Agaric fungus</name>
    <name type="synonym">Psathyrella marcescibilis</name>
    <dbReference type="NCBI Taxonomy" id="230819"/>
    <lineage>
        <taxon>Eukaryota</taxon>
        <taxon>Fungi</taxon>
        <taxon>Dikarya</taxon>
        <taxon>Basidiomycota</taxon>
        <taxon>Agaricomycotina</taxon>
        <taxon>Agaricomycetes</taxon>
        <taxon>Agaricomycetidae</taxon>
        <taxon>Agaricales</taxon>
        <taxon>Agaricineae</taxon>
        <taxon>Psathyrellaceae</taxon>
        <taxon>Coprinopsis</taxon>
    </lineage>
</organism>
<dbReference type="Gene3D" id="3.90.190.10">
    <property type="entry name" value="Protein tyrosine phosphatase superfamily"/>
    <property type="match status" value="1"/>
</dbReference>
<dbReference type="EMBL" id="ML210172">
    <property type="protein sequence ID" value="TFK26678.1"/>
    <property type="molecule type" value="Genomic_DNA"/>
</dbReference>
<dbReference type="SUPFAM" id="SSF52799">
    <property type="entry name" value="(Phosphotyrosine protein) phosphatases II"/>
    <property type="match status" value="1"/>
</dbReference>
<dbReference type="InterPro" id="IPR000387">
    <property type="entry name" value="Tyr_Pase_dom"/>
</dbReference>
<keyword evidence="6" id="KW-1185">Reference proteome</keyword>
<dbReference type="Proteomes" id="UP000307440">
    <property type="component" value="Unassembled WGS sequence"/>
</dbReference>